<feature type="active site" description="Nucleophile" evidence="6">
    <location>
        <position position="185"/>
    </location>
</feature>
<dbReference type="Proteomes" id="UP000384372">
    <property type="component" value="Unassembled WGS sequence"/>
</dbReference>
<evidence type="ECO:0000256" key="2">
    <source>
        <dbReference type="ARBA" id="ARBA00022670"/>
    </source>
</evidence>
<dbReference type="RefSeq" id="WP_158463417.1">
    <property type="nucleotide sequence ID" value="NZ_VZAD01000058.1"/>
</dbReference>
<name>A0A6A7WBC3_9BACT</name>
<evidence type="ECO:0000313" key="9">
    <source>
        <dbReference type="EMBL" id="MQP11722.1"/>
    </source>
</evidence>
<dbReference type="OrthoDB" id="2235251at2"/>
<dbReference type="GO" id="GO:0006508">
    <property type="term" value="P:proteolysis"/>
    <property type="evidence" value="ECO:0007669"/>
    <property type="project" value="UniProtKB-KW"/>
</dbReference>
<evidence type="ECO:0000256" key="7">
    <source>
        <dbReference type="SAM" id="SignalP"/>
    </source>
</evidence>
<dbReference type="InterPro" id="IPR000200">
    <property type="entry name" value="Peptidase_C10"/>
</dbReference>
<evidence type="ECO:0000256" key="6">
    <source>
        <dbReference type="PIRSR" id="PIRSR600200-1"/>
    </source>
</evidence>
<keyword evidence="2" id="KW-0645">Protease</keyword>
<dbReference type="SUPFAM" id="SSF54001">
    <property type="entry name" value="Cysteine proteinases"/>
    <property type="match status" value="1"/>
</dbReference>
<dbReference type="Pfam" id="PF13734">
    <property type="entry name" value="Inhibitor_I69"/>
    <property type="match status" value="1"/>
</dbReference>
<feature type="active site" description="Proton acceptor" evidence="6">
    <location>
        <position position="327"/>
    </location>
</feature>
<evidence type="ECO:0000256" key="4">
    <source>
        <dbReference type="ARBA" id="ARBA00022801"/>
    </source>
</evidence>
<proteinExistence type="inferred from homology"/>
<comment type="caution">
    <text evidence="9">The sequence shown here is derived from an EMBL/GenBank/DDBJ whole genome shotgun (WGS) entry which is preliminary data.</text>
</comment>
<keyword evidence="3 7" id="KW-0732">Signal</keyword>
<keyword evidence="10" id="KW-1185">Reference proteome</keyword>
<keyword evidence="5" id="KW-0788">Thiol protease</keyword>
<dbReference type="PRINTS" id="PR00797">
    <property type="entry name" value="STREPTOPAIN"/>
</dbReference>
<sequence>MKKNFLLLLSLMLLLSVSAIAGPRSYQQAKAIAQRQAAMLGIEMDAEVTASAKAAPRMSVSSAVSPSATCYYVFANGEDKGFTIVSGDDRMPEVVGYSAQGTYDPDHLPANYVGFMKAYQETVDALLKGDAQVSGGLAEARQWRAERASSAAVAPLLGSIKWNQYEPYNNMCPLYKGTNRSVTGCVATAMAQVMMYYQYPKELKATIKAYTAKSYGIQIPEISSGATYDWDNMLPDYSKSDYNSAQADAVAKLMYHCGAAVKMNYGPSSGANVTPIILATYFGYDADLMQDLTRTVFTLQQWMTLIDNELKAKRPILYSGQASDGGHEFVCDGSDGKGLYHINWGWGGYQDGYFDLTILQPTKGGAGSGSAVDGYNRDCSMIIGIAPDNGKVDEPLASYPQIMSINQNAQCGITWTKTTRARVSENFQAKATTCFANQSTTDFNGYFAYGVKMANGSIKLVSNYSAKYNMPKVLPDGRTYGTYDDNPTLTISYPFPQGINVIYPIYSSDTKNWHICSFSNNQPFIINVDATTLSPVTTPLAATVTAEDGLYTGMTNPLTVTFTNSMDMEFNGLVNIYTNTKDNTKPSSSDFDLYITIPARGSVTRQIELPETSSSQQYLWITDVANKDEVIVNGQQFTLTTAAAPNFTVVSSESNATPGKFGEGICYNAKCKLPLVEDDKLVVRFGVRNTGGPGYLDYCFVPYNAETNKGWIEPNRARAAGNGAITYVEYTVTPDEVGSHSILVYFNSYDFTTKQYSEFANCTIGSHYYDIVTGSGRKWIKGNALIAYVTGVPSSISSVKTDAGTYVRGEKGAVVIKTDADKRVGIYHIGGQKTAEVRLTAGQEQTVALRPGLYIVDGIKMMVR</sequence>
<dbReference type="Gene3D" id="3.90.70.50">
    <property type="entry name" value="Peptidase C10, streptopain"/>
    <property type="match status" value="1"/>
</dbReference>
<dbReference type="GO" id="GO:0008234">
    <property type="term" value="F:cysteine-type peptidase activity"/>
    <property type="evidence" value="ECO:0007669"/>
    <property type="project" value="UniProtKB-KW"/>
</dbReference>
<gene>
    <name evidence="9" type="ORF">F7D20_07075</name>
</gene>
<dbReference type="Pfam" id="PF01640">
    <property type="entry name" value="Peptidase_C10"/>
    <property type="match status" value="1"/>
</dbReference>
<dbReference type="InterPro" id="IPR038765">
    <property type="entry name" value="Papain-like_cys_pep_sf"/>
</dbReference>
<evidence type="ECO:0000256" key="1">
    <source>
        <dbReference type="ARBA" id="ARBA00009693"/>
    </source>
</evidence>
<reference evidence="9 10" key="1">
    <citation type="submission" date="2019-09" db="EMBL/GenBank/DDBJ databases">
        <title>Distinct polysaccharide growth profiles of human intestinal Prevotella copri isolates.</title>
        <authorList>
            <person name="Fehlner-Peach H."/>
            <person name="Magnabosco C."/>
            <person name="Raghavan V."/>
            <person name="Scher J.U."/>
            <person name="Tett A."/>
            <person name="Cox L.M."/>
            <person name="Gottsegen C."/>
            <person name="Watters A."/>
            <person name="Wiltshire- Gordon J.D."/>
            <person name="Segata N."/>
            <person name="Bonneau R."/>
            <person name="Littman D.R."/>
        </authorList>
    </citation>
    <scope>NUCLEOTIDE SEQUENCE [LARGE SCALE GENOMIC DNA]</scope>
    <source>
        <strain evidence="10">iAQ1173</strain>
    </source>
</reference>
<feature type="signal peptide" evidence="7">
    <location>
        <begin position="1"/>
        <end position="21"/>
    </location>
</feature>
<organism evidence="9 10">
    <name type="scientific">Segatella copri</name>
    <dbReference type="NCBI Taxonomy" id="165179"/>
    <lineage>
        <taxon>Bacteria</taxon>
        <taxon>Pseudomonadati</taxon>
        <taxon>Bacteroidota</taxon>
        <taxon>Bacteroidia</taxon>
        <taxon>Bacteroidales</taxon>
        <taxon>Prevotellaceae</taxon>
        <taxon>Segatella</taxon>
    </lineage>
</organism>
<dbReference type="InterPro" id="IPR025896">
    <property type="entry name" value="Spi_Prtas-inh"/>
</dbReference>
<evidence type="ECO:0000313" key="10">
    <source>
        <dbReference type="Proteomes" id="UP000384372"/>
    </source>
</evidence>
<comment type="similarity">
    <text evidence="1">Belongs to the peptidase C10 family.</text>
</comment>
<feature type="domain" description="Spi protease inhibitor" evidence="8">
    <location>
        <begin position="57"/>
        <end position="122"/>
    </location>
</feature>
<keyword evidence="4" id="KW-0378">Hydrolase</keyword>
<dbReference type="EMBL" id="VZAD01000058">
    <property type="protein sequence ID" value="MQP11722.1"/>
    <property type="molecule type" value="Genomic_DNA"/>
</dbReference>
<dbReference type="InterPro" id="IPR044934">
    <property type="entry name" value="Streptopain_sf"/>
</dbReference>
<evidence type="ECO:0000256" key="3">
    <source>
        <dbReference type="ARBA" id="ARBA00022729"/>
    </source>
</evidence>
<protein>
    <recommendedName>
        <fullName evidence="8">Spi protease inhibitor domain-containing protein</fullName>
    </recommendedName>
</protein>
<feature type="chain" id="PRO_5025515818" description="Spi protease inhibitor domain-containing protein" evidence="7">
    <location>
        <begin position="22"/>
        <end position="864"/>
    </location>
</feature>
<accession>A0A6A7WBC3</accession>
<dbReference type="AlphaFoldDB" id="A0A6A7WBC3"/>
<evidence type="ECO:0000256" key="5">
    <source>
        <dbReference type="ARBA" id="ARBA00022807"/>
    </source>
</evidence>
<evidence type="ECO:0000259" key="8">
    <source>
        <dbReference type="Pfam" id="PF13734"/>
    </source>
</evidence>